<reference evidence="5" key="1">
    <citation type="journal article" date="2020" name="mSystems">
        <title>Genome- and Community-Level Interaction Insights into Carbon Utilization and Element Cycling Functions of Hydrothermarchaeota in Hydrothermal Sediment.</title>
        <authorList>
            <person name="Zhou Z."/>
            <person name="Liu Y."/>
            <person name="Xu W."/>
            <person name="Pan J."/>
            <person name="Luo Z.H."/>
            <person name="Li M."/>
        </authorList>
    </citation>
    <scope>NUCLEOTIDE SEQUENCE [LARGE SCALE GENOMIC DNA]</scope>
    <source>
        <strain evidence="5">HyVt-485</strain>
    </source>
</reference>
<name>A0A7C5M1W0_9PROT</name>
<keyword evidence="4" id="KW-0472">Membrane</keyword>
<dbReference type="EMBL" id="DRMJ01000420">
    <property type="protein sequence ID" value="HHL43551.1"/>
    <property type="molecule type" value="Genomic_DNA"/>
</dbReference>
<evidence type="ECO:0000256" key="1">
    <source>
        <dbReference type="ARBA" id="ARBA00004196"/>
    </source>
</evidence>
<evidence type="ECO:0000256" key="3">
    <source>
        <dbReference type="SAM" id="MobiDB-lite"/>
    </source>
</evidence>
<dbReference type="PANTHER" id="PTHR32347:SF23">
    <property type="entry name" value="BLL5650 PROTEIN"/>
    <property type="match status" value="1"/>
</dbReference>
<sequence>MAKSEPKIVVDNQKLDKSEPQGPGLLETLLAFEGEVLGAPDRLHLKHIAVNRGKTLIPSAQFFLMTNSGNKFSLQAITHQSTINAQSPFLQWLVRYLRETAVQKLRTGEGFSKTTLLTLETRRASDDFEYSLPYACWAPFGQIANPSGLLITKDAPWSEAEQALAERLGLIVGAKWYALGRKRKKPRALRKKALVAGTALALALVLCIPIPATTMAPAEVIAKSPFIVSAPMDGVIDEMLVKPGTLVKQGDALARLNDIVYRNEYTLASEENAVAGARLQQTSLSAFVDSQAKREIAVTRAEQKLARARQDYAKDQLSKTILIAKRDGLVIYSDEKDWTGRPVAIGEKIMEIADPARVLLRLESPIADSVTLRRGARVRMFLDSDPLAPISAKLTRSDYYAKPTPNGTLAYEAYAELETTQSLPRIGARGVAKIYGDKAPLGLWLARRPIVSLRQRFGF</sequence>
<dbReference type="InterPro" id="IPR050465">
    <property type="entry name" value="UPF0194_transport"/>
</dbReference>
<gene>
    <name evidence="5" type="ORF">ENJ42_08040</name>
</gene>
<proteinExistence type="predicted"/>
<keyword evidence="2" id="KW-0175">Coiled coil</keyword>
<dbReference type="SUPFAM" id="SSF111369">
    <property type="entry name" value="HlyD-like secretion proteins"/>
    <property type="match status" value="1"/>
</dbReference>
<comment type="subcellular location">
    <subcellularLocation>
        <location evidence="1">Cell envelope</location>
    </subcellularLocation>
</comment>
<protein>
    <submittedName>
        <fullName evidence="5">HlyD family efflux transporter periplasmic adaptor subunit</fullName>
    </submittedName>
</protein>
<feature type="compositionally biased region" description="Basic and acidic residues" evidence="3">
    <location>
        <begin position="1"/>
        <end position="19"/>
    </location>
</feature>
<accession>A0A7C5M1W0</accession>
<feature type="transmembrane region" description="Helical" evidence="4">
    <location>
        <begin position="193"/>
        <end position="212"/>
    </location>
</feature>
<evidence type="ECO:0000256" key="2">
    <source>
        <dbReference type="ARBA" id="ARBA00023054"/>
    </source>
</evidence>
<evidence type="ECO:0000313" key="5">
    <source>
        <dbReference type="EMBL" id="HHL43551.1"/>
    </source>
</evidence>
<dbReference type="Proteomes" id="UP000885830">
    <property type="component" value="Unassembled WGS sequence"/>
</dbReference>
<organism evidence="5">
    <name type="scientific">Hellea balneolensis</name>
    <dbReference type="NCBI Taxonomy" id="287478"/>
    <lineage>
        <taxon>Bacteria</taxon>
        <taxon>Pseudomonadati</taxon>
        <taxon>Pseudomonadota</taxon>
        <taxon>Alphaproteobacteria</taxon>
        <taxon>Maricaulales</taxon>
        <taxon>Robiginitomaculaceae</taxon>
        <taxon>Hellea</taxon>
    </lineage>
</organism>
<keyword evidence="4" id="KW-1133">Transmembrane helix</keyword>
<dbReference type="AlphaFoldDB" id="A0A7C5M1W0"/>
<comment type="caution">
    <text evidence="5">The sequence shown here is derived from an EMBL/GenBank/DDBJ whole genome shotgun (WGS) entry which is preliminary data.</text>
</comment>
<evidence type="ECO:0000256" key="4">
    <source>
        <dbReference type="SAM" id="Phobius"/>
    </source>
</evidence>
<dbReference type="PANTHER" id="PTHR32347">
    <property type="entry name" value="EFFLUX SYSTEM COMPONENT YKNX-RELATED"/>
    <property type="match status" value="1"/>
</dbReference>
<dbReference type="Gene3D" id="2.40.50.100">
    <property type="match status" value="1"/>
</dbReference>
<feature type="region of interest" description="Disordered" evidence="3">
    <location>
        <begin position="1"/>
        <end position="21"/>
    </location>
</feature>
<keyword evidence="4" id="KW-0812">Transmembrane</keyword>
<dbReference type="GO" id="GO:0030313">
    <property type="term" value="C:cell envelope"/>
    <property type="evidence" value="ECO:0007669"/>
    <property type="project" value="UniProtKB-SubCell"/>
</dbReference>